<protein>
    <submittedName>
        <fullName evidence="2">DUF5615 family PIN-like protein</fullName>
    </submittedName>
</protein>
<organism evidence="2 3">
    <name type="scientific">Roseibium aggregatum</name>
    <dbReference type="NCBI Taxonomy" id="187304"/>
    <lineage>
        <taxon>Bacteria</taxon>
        <taxon>Pseudomonadati</taxon>
        <taxon>Pseudomonadota</taxon>
        <taxon>Alphaproteobacteria</taxon>
        <taxon>Hyphomicrobiales</taxon>
        <taxon>Stappiaceae</taxon>
        <taxon>Roseibium</taxon>
    </lineage>
</organism>
<dbReference type="RefSeq" id="WP_190289380.1">
    <property type="nucleotide sequence ID" value="NZ_JABFCZ010000001.1"/>
</dbReference>
<feature type="domain" description="DUF5615" evidence="1">
    <location>
        <begin position="9"/>
        <end position="79"/>
    </location>
</feature>
<sequence>MTGSKTTLRVLLDAGVPASVGRAFIDAGHFVIYHNDVLAEKTPDDVVCAAALSNNAILVAVDGDMKQFAKQYGGQSARGKRFANLSIIRLRCNEVLASKRISQAMSLIEHEWDFSILKKARRMWVDIAAHSILTNR</sequence>
<proteinExistence type="predicted"/>
<dbReference type="AlphaFoldDB" id="A0A926NW07"/>
<evidence type="ECO:0000259" key="1">
    <source>
        <dbReference type="Pfam" id="PF18480"/>
    </source>
</evidence>
<dbReference type="Proteomes" id="UP000598467">
    <property type="component" value="Unassembled WGS sequence"/>
</dbReference>
<dbReference type="EMBL" id="JABFCZ010000001">
    <property type="protein sequence ID" value="MBD1544700.1"/>
    <property type="molecule type" value="Genomic_DNA"/>
</dbReference>
<evidence type="ECO:0000313" key="3">
    <source>
        <dbReference type="Proteomes" id="UP000598467"/>
    </source>
</evidence>
<dbReference type="InterPro" id="IPR041049">
    <property type="entry name" value="DUF5615"/>
</dbReference>
<name>A0A926NW07_9HYPH</name>
<reference evidence="2" key="1">
    <citation type="submission" date="2020-05" db="EMBL/GenBank/DDBJ databases">
        <title>Identification of trans-AT polyketide cluster in two marine bacteria, producers of a novel glutaramide-containing polyketide sesbanimide D and analogs.</title>
        <authorList>
            <person name="Kacar D."/>
            <person name="Rodriguez P."/>
            <person name="Canedo L."/>
            <person name="Gonzalez E."/>
            <person name="Galan B."/>
            <person name="De La Calle F."/>
            <person name="Garcia J.L."/>
        </authorList>
    </citation>
    <scope>NUCLEOTIDE SEQUENCE</scope>
    <source>
        <strain evidence="2">PHM038</strain>
    </source>
</reference>
<dbReference type="Pfam" id="PF18480">
    <property type="entry name" value="DUF5615"/>
    <property type="match status" value="1"/>
</dbReference>
<gene>
    <name evidence="2" type="ORF">HK439_00355</name>
</gene>
<comment type="caution">
    <text evidence="2">The sequence shown here is derived from an EMBL/GenBank/DDBJ whole genome shotgun (WGS) entry which is preliminary data.</text>
</comment>
<evidence type="ECO:0000313" key="2">
    <source>
        <dbReference type="EMBL" id="MBD1544700.1"/>
    </source>
</evidence>
<accession>A0A926NW07</accession>